<proteinExistence type="predicted"/>
<reference evidence="1 2" key="1">
    <citation type="submission" date="2013-12" db="EMBL/GenBank/DDBJ databases">
        <title>Draft genome of the parsitic nematode Ancylostoma duodenale.</title>
        <authorList>
            <person name="Mitreva M."/>
        </authorList>
    </citation>
    <scope>NUCLEOTIDE SEQUENCE [LARGE SCALE GENOMIC DNA]</scope>
    <source>
        <strain evidence="1 2">Zhejiang</strain>
    </source>
</reference>
<dbReference type="EMBL" id="KN746393">
    <property type="protein sequence ID" value="KIH51509.1"/>
    <property type="molecule type" value="Genomic_DNA"/>
</dbReference>
<gene>
    <name evidence="1" type="ORF">ANCDUO_18405</name>
</gene>
<dbReference type="OrthoDB" id="10069833at2759"/>
<organism evidence="1 2">
    <name type="scientific">Ancylostoma duodenale</name>
    <dbReference type="NCBI Taxonomy" id="51022"/>
    <lineage>
        <taxon>Eukaryota</taxon>
        <taxon>Metazoa</taxon>
        <taxon>Ecdysozoa</taxon>
        <taxon>Nematoda</taxon>
        <taxon>Chromadorea</taxon>
        <taxon>Rhabditida</taxon>
        <taxon>Rhabditina</taxon>
        <taxon>Rhabditomorpha</taxon>
        <taxon>Strongyloidea</taxon>
        <taxon>Ancylostomatidae</taxon>
        <taxon>Ancylostomatinae</taxon>
        <taxon>Ancylostoma</taxon>
    </lineage>
</organism>
<name>A0A0C2FXY8_9BILA</name>
<dbReference type="Proteomes" id="UP000054047">
    <property type="component" value="Unassembled WGS sequence"/>
</dbReference>
<accession>A0A0C2FXY8</accession>
<protein>
    <submittedName>
        <fullName evidence="1">Uncharacterized protein</fullName>
    </submittedName>
</protein>
<sequence length="112" mass="12769">MKWEEPRKVTSLEEAFTKLVDMNALVARPANDTKKNPFDHILNPPKAYTSTTAKTHIANKTILERIGKRCRTERVRASRYLFQLLQSLLNLLHFRFQVQRSATATPSAGADS</sequence>
<evidence type="ECO:0000313" key="2">
    <source>
        <dbReference type="Proteomes" id="UP000054047"/>
    </source>
</evidence>
<dbReference type="AlphaFoldDB" id="A0A0C2FXY8"/>
<evidence type="ECO:0000313" key="1">
    <source>
        <dbReference type="EMBL" id="KIH51509.1"/>
    </source>
</evidence>
<keyword evidence="2" id="KW-1185">Reference proteome</keyword>